<dbReference type="AlphaFoldDB" id="X0YCG9"/>
<gene>
    <name evidence="1" type="ORF">S01H4_18669</name>
</gene>
<dbReference type="EMBL" id="BART01008280">
    <property type="protein sequence ID" value="GAG53570.1"/>
    <property type="molecule type" value="Genomic_DNA"/>
</dbReference>
<evidence type="ECO:0000313" key="1">
    <source>
        <dbReference type="EMBL" id="GAG53570.1"/>
    </source>
</evidence>
<comment type="caution">
    <text evidence="1">The sequence shown here is derived from an EMBL/GenBank/DDBJ whole genome shotgun (WGS) entry which is preliminary data.</text>
</comment>
<organism evidence="1">
    <name type="scientific">marine sediment metagenome</name>
    <dbReference type="NCBI Taxonomy" id="412755"/>
    <lineage>
        <taxon>unclassified sequences</taxon>
        <taxon>metagenomes</taxon>
        <taxon>ecological metagenomes</taxon>
    </lineage>
</organism>
<protein>
    <recommendedName>
        <fullName evidence="2">Type IV pili twitching motility protein PilT</fullName>
    </recommendedName>
</protein>
<accession>X0YCG9</accession>
<dbReference type="InterPro" id="IPR027417">
    <property type="entry name" value="P-loop_NTPase"/>
</dbReference>
<proteinExistence type="predicted"/>
<sequence length="107" mass="12067">VISLRLLPRTDGKGRIPAVEVLISTPTVKDYLLDPIKTILIQSAIEEGHSQYGMQTFDQSIFRLYKDGLIPYDDAIQAVSNPDDFKLRLVGIEATAERGWSEFDKKE</sequence>
<evidence type="ECO:0008006" key="2">
    <source>
        <dbReference type="Google" id="ProtNLM"/>
    </source>
</evidence>
<reference evidence="1" key="1">
    <citation type="journal article" date="2014" name="Front. Microbiol.">
        <title>High frequency of phylogenetically diverse reductive dehalogenase-homologous genes in deep subseafloor sedimentary metagenomes.</title>
        <authorList>
            <person name="Kawai M."/>
            <person name="Futagami T."/>
            <person name="Toyoda A."/>
            <person name="Takaki Y."/>
            <person name="Nishi S."/>
            <person name="Hori S."/>
            <person name="Arai W."/>
            <person name="Tsubouchi T."/>
            <person name="Morono Y."/>
            <person name="Uchiyama I."/>
            <person name="Ito T."/>
            <person name="Fujiyama A."/>
            <person name="Inagaki F."/>
            <person name="Takami H."/>
        </authorList>
    </citation>
    <scope>NUCLEOTIDE SEQUENCE</scope>
    <source>
        <strain evidence="1">Expedition CK06-06</strain>
    </source>
</reference>
<name>X0YCG9_9ZZZZ</name>
<feature type="non-terminal residue" evidence="1">
    <location>
        <position position="1"/>
    </location>
</feature>
<dbReference type="Gene3D" id="3.40.50.300">
    <property type="entry name" value="P-loop containing nucleotide triphosphate hydrolases"/>
    <property type="match status" value="1"/>
</dbReference>